<evidence type="ECO:0000313" key="3">
    <source>
        <dbReference type="Proteomes" id="UP000789901"/>
    </source>
</evidence>
<protein>
    <submittedName>
        <fullName evidence="2">23246_t:CDS:1</fullName>
    </submittedName>
</protein>
<keyword evidence="3" id="KW-1185">Reference proteome</keyword>
<keyword evidence="1" id="KW-1133">Transmembrane helix</keyword>
<keyword evidence="1" id="KW-0812">Transmembrane</keyword>
<name>A0ABN7V682_GIGMA</name>
<dbReference type="Proteomes" id="UP000789901">
    <property type="component" value="Unassembled WGS sequence"/>
</dbReference>
<comment type="caution">
    <text evidence="2">The sequence shown here is derived from an EMBL/GenBank/DDBJ whole genome shotgun (WGS) entry which is preliminary data.</text>
</comment>
<accession>A0ABN7V682</accession>
<feature type="transmembrane region" description="Helical" evidence="1">
    <location>
        <begin position="40"/>
        <end position="60"/>
    </location>
</feature>
<feature type="non-terminal residue" evidence="2">
    <location>
        <position position="187"/>
    </location>
</feature>
<reference evidence="2 3" key="1">
    <citation type="submission" date="2021-06" db="EMBL/GenBank/DDBJ databases">
        <authorList>
            <person name="Kallberg Y."/>
            <person name="Tangrot J."/>
            <person name="Rosling A."/>
        </authorList>
    </citation>
    <scope>NUCLEOTIDE SEQUENCE [LARGE SCALE GENOMIC DNA]</scope>
    <source>
        <strain evidence="2 3">120-4 pot B 10/14</strain>
    </source>
</reference>
<organism evidence="2 3">
    <name type="scientific">Gigaspora margarita</name>
    <dbReference type="NCBI Taxonomy" id="4874"/>
    <lineage>
        <taxon>Eukaryota</taxon>
        <taxon>Fungi</taxon>
        <taxon>Fungi incertae sedis</taxon>
        <taxon>Mucoromycota</taxon>
        <taxon>Glomeromycotina</taxon>
        <taxon>Glomeromycetes</taxon>
        <taxon>Diversisporales</taxon>
        <taxon>Gigasporaceae</taxon>
        <taxon>Gigaspora</taxon>
    </lineage>
</organism>
<keyword evidence="1" id="KW-0472">Membrane</keyword>
<evidence type="ECO:0000256" key="1">
    <source>
        <dbReference type="SAM" id="Phobius"/>
    </source>
</evidence>
<proteinExistence type="predicted"/>
<sequence>MVTGYFGFSLKFIEEDRYYTKEFFIEDGGINNVHRQKSTWSFLGILFSSIIIFTCMKVSLTDTSDKRVMKESKERDMSYAMVKGIPVVVDGWCSICKSNVAQYTSIFNIKHGLLWVIHKYFVDTFKFNNYGICWSFIVFSHKTIHQQQRKYYSDNYEDEDDENPWRRPYYHNPWKRWIMSVIRKFYK</sequence>
<gene>
    <name evidence="2" type="ORF">GMARGA_LOCUS14887</name>
</gene>
<evidence type="ECO:0000313" key="2">
    <source>
        <dbReference type="EMBL" id="CAG8736183.1"/>
    </source>
</evidence>
<dbReference type="EMBL" id="CAJVQB010010057">
    <property type="protein sequence ID" value="CAG8736183.1"/>
    <property type="molecule type" value="Genomic_DNA"/>
</dbReference>